<dbReference type="KEGG" id="ptm:GSPATT00002001001"/>
<dbReference type="InterPro" id="IPR011009">
    <property type="entry name" value="Kinase-like_dom_sf"/>
</dbReference>
<gene>
    <name evidence="1" type="ORF">GSPATT00002001001</name>
</gene>
<dbReference type="InParanoid" id="A0D7E2"/>
<evidence type="ECO:0008006" key="3">
    <source>
        <dbReference type="Google" id="ProtNLM"/>
    </source>
</evidence>
<dbReference type="EMBL" id="CT868318">
    <property type="protein sequence ID" value="CAK78959.1"/>
    <property type="molecule type" value="Genomic_DNA"/>
</dbReference>
<dbReference type="Proteomes" id="UP000000600">
    <property type="component" value="Unassembled WGS sequence"/>
</dbReference>
<dbReference type="AlphaFoldDB" id="A0D7E2"/>
<sequence>MNEIQSRYELIRFLGHGKTCMYSTQINLRVVLGKSKMDNKEYAIKFYKPIYINQNKVDGKTYCFGNELNFLNYIEYRISMGESSIYDFKYINRYKDSLSILENNAVMHVLVLEFARNGTL</sequence>
<dbReference type="RefSeq" id="XP_001446356.1">
    <property type="nucleotide sequence ID" value="XM_001446319.1"/>
</dbReference>
<evidence type="ECO:0000313" key="1">
    <source>
        <dbReference type="EMBL" id="CAK78959.1"/>
    </source>
</evidence>
<evidence type="ECO:0000313" key="2">
    <source>
        <dbReference type="Proteomes" id="UP000000600"/>
    </source>
</evidence>
<protein>
    <recommendedName>
        <fullName evidence="3">Protein kinase domain-containing protein</fullName>
    </recommendedName>
</protein>
<reference evidence="1 2" key="1">
    <citation type="journal article" date="2006" name="Nature">
        <title>Global trends of whole-genome duplications revealed by the ciliate Paramecium tetraurelia.</title>
        <authorList>
            <consortium name="Genoscope"/>
            <person name="Aury J.-M."/>
            <person name="Jaillon O."/>
            <person name="Duret L."/>
            <person name="Noel B."/>
            <person name="Jubin C."/>
            <person name="Porcel B.M."/>
            <person name="Segurens B."/>
            <person name="Daubin V."/>
            <person name="Anthouard V."/>
            <person name="Aiach N."/>
            <person name="Arnaiz O."/>
            <person name="Billaut A."/>
            <person name="Beisson J."/>
            <person name="Blanc I."/>
            <person name="Bouhouche K."/>
            <person name="Camara F."/>
            <person name="Duharcourt S."/>
            <person name="Guigo R."/>
            <person name="Gogendeau D."/>
            <person name="Katinka M."/>
            <person name="Keller A.-M."/>
            <person name="Kissmehl R."/>
            <person name="Klotz C."/>
            <person name="Koll F."/>
            <person name="Le Moue A."/>
            <person name="Lepere C."/>
            <person name="Malinsky S."/>
            <person name="Nowacki M."/>
            <person name="Nowak J.K."/>
            <person name="Plattner H."/>
            <person name="Poulain J."/>
            <person name="Ruiz F."/>
            <person name="Serrano V."/>
            <person name="Zagulski M."/>
            <person name="Dessen P."/>
            <person name="Betermier M."/>
            <person name="Weissenbach J."/>
            <person name="Scarpelli C."/>
            <person name="Schachter V."/>
            <person name="Sperling L."/>
            <person name="Meyer E."/>
            <person name="Cohen J."/>
            <person name="Wincker P."/>
        </authorList>
    </citation>
    <scope>NUCLEOTIDE SEQUENCE [LARGE SCALE GENOMIC DNA]</scope>
    <source>
        <strain evidence="1 2">Stock d4-2</strain>
    </source>
</reference>
<dbReference type="HOGENOM" id="CLU_2054244_0_0_1"/>
<keyword evidence="2" id="KW-1185">Reference proteome</keyword>
<dbReference type="SUPFAM" id="SSF56112">
    <property type="entry name" value="Protein kinase-like (PK-like)"/>
    <property type="match status" value="1"/>
</dbReference>
<dbReference type="GeneID" id="5032141"/>
<proteinExistence type="predicted"/>
<organism evidence="1 2">
    <name type="scientific">Paramecium tetraurelia</name>
    <dbReference type="NCBI Taxonomy" id="5888"/>
    <lineage>
        <taxon>Eukaryota</taxon>
        <taxon>Sar</taxon>
        <taxon>Alveolata</taxon>
        <taxon>Ciliophora</taxon>
        <taxon>Intramacronucleata</taxon>
        <taxon>Oligohymenophorea</taxon>
        <taxon>Peniculida</taxon>
        <taxon>Parameciidae</taxon>
        <taxon>Paramecium</taxon>
    </lineage>
</organism>
<accession>A0D7E2</accession>
<name>A0D7E2_PARTE</name>